<accession>A0A0M6Y1S6</accession>
<gene>
    <name evidence="1" type="ORF">LAL4801_01663</name>
</gene>
<dbReference type="EMBL" id="CXST01000001">
    <property type="protein sequence ID" value="CTQ43227.1"/>
    <property type="molecule type" value="Genomic_DNA"/>
</dbReference>
<reference evidence="2" key="1">
    <citation type="submission" date="2015-07" db="EMBL/GenBank/DDBJ databases">
        <authorList>
            <person name="Rodrigo-Torres Lidia"/>
            <person name="Arahal R.David."/>
        </authorList>
    </citation>
    <scope>NUCLEOTIDE SEQUENCE [LARGE SCALE GENOMIC DNA]</scope>
    <source>
        <strain evidence="2">CECT 4801</strain>
    </source>
</reference>
<proteinExistence type="predicted"/>
<protein>
    <submittedName>
        <fullName evidence="1">Uncharacterized protein</fullName>
    </submittedName>
</protein>
<dbReference type="RefSeq" id="WP_235814886.1">
    <property type="nucleotide sequence ID" value="NZ_CXST01000001.1"/>
</dbReference>
<keyword evidence="2" id="KW-1185">Reference proteome</keyword>
<evidence type="ECO:0000313" key="1">
    <source>
        <dbReference type="EMBL" id="CTQ43227.1"/>
    </source>
</evidence>
<name>A0A0M6Y1S6_9HYPH</name>
<dbReference type="AlphaFoldDB" id="A0A0M6Y1S6"/>
<sequence length="212" mass="23112">MLRKELGPMKVMGFARYEAKPGVGAPELIAAARLWQKEILSNQPGIAFHCFLGNATGGYADAILARDEASFAAMSEAHMQAACSRAFMELLEPGSIRLCLNRLMKDLEAVPDGFSAIEFGTFRPRDDGRFSEEALMAASGRIEREYLAPLPETRAHLMARAGEDTYSEICFVETEGAAREICGGYVSNAACAPLLNLFDPASVDLDFWHVLA</sequence>
<organism evidence="1 2">
    <name type="scientific">Roseibium aggregatum</name>
    <dbReference type="NCBI Taxonomy" id="187304"/>
    <lineage>
        <taxon>Bacteria</taxon>
        <taxon>Pseudomonadati</taxon>
        <taxon>Pseudomonadota</taxon>
        <taxon>Alphaproteobacteria</taxon>
        <taxon>Hyphomicrobiales</taxon>
        <taxon>Stappiaceae</taxon>
        <taxon>Roseibium</taxon>
    </lineage>
</organism>
<dbReference type="Proteomes" id="UP000048926">
    <property type="component" value="Unassembled WGS sequence"/>
</dbReference>
<evidence type="ECO:0000313" key="2">
    <source>
        <dbReference type="Proteomes" id="UP000048926"/>
    </source>
</evidence>